<evidence type="ECO:0000256" key="1">
    <source>
        <dbReference type="SAM" id="MobiDB-lite"/>
    </source>
</evidence>
<dbReference type="InParanoid" id="A0A166B7N2"/>
<accession>A0A166B7N2</accession>
<organism evidence="2 3">
    <name type="scientific">Exidia glandulosa HHB12029</name>
    <dbReference type="NCBI Taxonomy" id="1314781"/>
    <lineage>
        <taxon>Eukaryota</taxon>
        <taxon>Fungi</taxon>
        <taxon>Dikarya</taxon>
        <taxon>Basidiomycota</taxon>
        <taxon>Agaricomycotina</taxon>
        <taxon>Agaricomycetes</taxon>
        <taxon>Auriculariales</taxon>
        <taxon>Exidiaceae</taxon>
        <taxon>Exidia</taxon>
    </lineage>
</organism>
<feature type="region of interest" description="Disordered" evidence="1">
    <location>
        <begin position="36"/>
        <end position="126"/>
    </location>
</feature>
<keyword evidence="3" id="KW-1185">Reference proteome</keyword>
<name>A0A166B7N2_EXIGL</name>
<evidence type="ECO:0000313" key="3">
    <source>
        <dbReference type="Proteomes" id="UP000077266"/>
    </source>
</evidence>
<feature type="non-terminal residue" evidence="2">
    <location>
        <position position="437"/>
    </location>
</feature>
<proteinExistence type="predicted"/>
<dbReference type="Proteomes" id="UP000077266">
    <property type="component" value="Unassembled WGS sequence"/>
</dbReference>
<dbReference type="AlphaFoldDB" id="A0A166B7N2"/>
<feature type="compositionally biased region" description="Pro residues" evidence="1">
    <location>
        <begin position="68"/>
        <end position="84"/>
    </location>
</feature>
<sequence length="437" mass="48342">MADTDMRTIALSAEQLAEFTPEQASSLTQDEIARIAPLTPEQIRELIAQQMAQHTPPAQPEQQGTAQPGPPQPPAPPAQPPQPAQPTGQTTGQTTGPLNPAVRPTAAQLASEANRKRKRDGADDDTGRVEAIRALVRRADNEHLQDAIIPYEDRPVAETQTAYHVDNWKADTEPVVAKSLPKFDVKPQGVLFENLFTYNKSATAWLRILRESAADRKSGKGFASVITLMDYNLKRDEIPAVREKLQEGLSRKTHSKGWVIISPQPTDDWRDGSASQTSPSFLALGSLEATLALAAERAHALSWDTCPDPICFVVTAANNAPPSLVGSYVEIPGLPQITPQIEADFLRRFRAHVANRFPKNIDDFLRDNGARVWGGGQLEPWWSELAQESIRIRIWQMPGRDKQLETTISVYCLVEGCRVYTLHPTLRTIKKNNILQV</sequence>
<evidence type="ECO:0000313" key="2">
    <source>
        <dbReference type="EMBL" id="KZV98639.1"/>
    </source>
</evidence>
<reference evidence="2 3" key="1">
    <citation type="journal article" date="2016" name="Mol. Biol. Evol.">
        <title>Comparative Genomics of Early-Diverging Mushroom-Forming Fungi Provides Insights into the Origins of Lignocellulose Decay Capabilities.</title>
        <authorList>
            <person name="Nagy L.G."/>
            <person name="Riley R."/>
            <person name="Tritt A."/>
            <person name="Adam C."/>
            <person name="Daum C."/>
            <person name="Floudas D."/>
            <person name="Sun H."/>
            <person name="Yadav J.S."/>
            <person name="Pangilinan J."/>
            <person name="Larsson K.H."/>
            <person name="Matsuura K."/>
            <person name="Barry K."/>
            <person name="Labutti K."/>
            <person name="Kuo R."/>
            <person name="Ohm R.A."/>
            <person name="Bhattacharya S.S."/>
            <person name="Shirouzu T."/>
            <person name="Yoshinaga Y."/>
            <person name="Martin F.M."/>
            <person name="Grigoriev I.V."/>
            <person name="Hibbett D.S."/>
        </authorList>
    </citation>
    <scope>NUCLEOTIDE SEQUENCE [LARGE SCALE GENOMIC DNA]</scope>
    <source>
        <strain evidence="2 3">HHB12029</strain>
    </source>
</reference>
<gene>
    <name evidence="2" type="ORF">EXIGLDRAFT_763315</name>
</gene>
<dbReference type="EMBL" id="KV425916">
    <property type="protein sequence ID" value="KZV98639.1"/>
    <property type="molecule type" value="Genomic_DNA"/>
</dbReference>
<feature type="compositionally biased region" description="Low complexity" evidence="1">
    <location>
        <begin position="85"/>
        <end position="97"/>
    </location>
</feature>
<dbReference type="SUPFAM" id="SSF81995">
    <property type="entry name" value="beta-sandwich domain of Sec23/24"/>
    <property type="match status" value="1"/>
</dbReference>
<protein>
    <submittedName>
        <fullName evidence="2">Uncharacterized protein</fullName>
    </submittedName>
</protein>